<proteinExistence type="predicted"/>
<organism evidence="2 3">
    <name type="scientific">Fragariocoptes setiger</name>
    <dbReference type="NCBI Taxonomy" id="1670756"/>
    <lineage>
        <taxon>Eukaryota</taxon>
        <taxon>Metazoa</taxon>
        <taxon>Ecdysozoa</taxon>
        <taxon>Arthropoda</taxon>
        <taxon>Chelicerata</taxon>
        <taxon>Arachnida</taxon>
        <taxon>Acari</taxon>
        <taxon>Acariformes</taxon>
        <taxon>Trombidiformes</taxon>
        <taxon>Prostigmata</taxon>
        <taxon>Eupodina</taxon>
        <taxon>Eriophyoidea</taxon>
        <taxon>Phytoptidae</taxon>
        <taxon>Fragariocoptes</taxon>
    </lineage>
</organism>
<reference evidence="2 3" key="1">
    <citation type="submission" date="2020-10" db="EMBL/GenBank/DDBJ databases">
        <authorList>
            <person name="Klimov P.B."/>
            <person name="Dyachkov S.M."/>
            <person name="Chetverikov P.E."/>
        </authorList>
    </citation>
    <scope>NUCLEOTIDE SEQUENCE [LARGE SCALE GENOMIC DNA]</scope>
    <source>
        <strain evidence="2">BMOC 18-1129-001#AD2665</strain>
        <tissue evidence="2">Entire mites</tissue>
    </source>
</reference>
<sequence>MKQPVLPTPAEQRTTSGPASGGLDDFIRLRNMMNGVGPYARNLTQCQIVDPALRCTH</sequence>
<dbReference type="EMBL" id="JAIFTH010000358">
    <property type="protein sequence ID" value="KAG9509736.1"/>
    <property type="molecule type" value="Genomic_DNA"/>
</dbReference>
<feature type="region of interest" description="Disordered" evidence="1">
    <location>
        <begin position="1"/>
        <end position="23"/>
    </location>
</feature>
<dbReference type="Proteomes" id="UP000825002">
    <property type="component" value="Unassembled WGS sequence"/>
</dbReference>
<keyword evidence="3" id="KW-1185">Reference proteome</keyword>
<accession>A0ABQ7S8N8</accession>
<protein>
    <submittedName>
        <fullName evidence="2">Uncharacterized protein</fullName>
    </submittedName>
</protein>
<evidence type="ECO:0000256" key="1">
    <source>
        <dbReference type="SAM" id="MobiDB-lite"/>
    </source>
</evidence>
<evidence type="ECO:0000313" key="2">
    <source>
        <dbReference type="EMBL" id="KAG9509736.1"/>
    </source>
</evidence>
<name>A0ABQ7S8N8_9ACAR</name>
<comment type="caution">
    <text evidence="2">The sequence shown here is derived from an EMBL/GenBank/DDBJ whole genome shotgun (WGS) entry which is preliminary data.</text>
</comment>
<gene>
    <name evidence="2" type="ORF">GZH46_01734</name>
</gene>
<evidence type="ECO:0000313" key="3">
    <source>
        <dbReference type="Proteomes" id="UP000825002"/>
    </source>
</evidence>